<dbReference type="InterPro" id="IPR029063">
    <property type="entry name" value="SAM-dependent_MTases_sf"/>
</dbReference>
<dbReference type="Gene3D" id="3.40.50.150">
    <property type="entry name" value="Vaccinia Virus protein VP39"/>
    <property type="match status" value="1"/>
</dbReference>
<evidence type="ECO:0000313" key="5">
    <source>
        <dbReference type="EMBL" id="WDA43996.1"/>
    </source>
</evidence>
<protein>
    <submittedName>
        <fullName evidence="5">DNA methyltransferase</fullName>
    </submittedName>
</protein>
<dbReference type="InterPro" id="IPR001091">
    <property type="entry name" value="RM_Methyltransferase"/>
</dbReference>
<feature type="domain" description="DNA methylase N-4/N-6" evidence="4">
    <location>
        <begin position="23"/>
        <end position="125"/>
    </location>
</feature>
<dbReference type="GO" id="GO:0032259">
    <property type="term" value="P:methylation"/>
    <property type="evidence" value="ECO:0007669"/>
    <property type="project" value="UniProtKB-KW"/>
</dbReference>
<dbReference type="SUPFAM" id="SSF53335">
    <property type="entry name" value="S-adenosyl-L-methionine-dependent methyltransferases"/>
    <property type="match status" value="1"/>
</dbReference>
<reference evidence="5" key="1">
    <citation type="submission" date="2023-02" db="EMBL/GenBank/DDBJ databases">
        <title>Pan-genomic study of Fusobacterium nucleatum reveals the distribution of pathogenic genes and functional clusters at subspecies and strain levels.</title>
        <authorList>
            <person name="Feng Q."/>
            <person name="Sun T."/>
        </authorList>
    </citation>
    <scope>NUCLEOTIDE SEQUENCE</scope>
    <source>
        <strain evidence="5">FNV</strain>
    </source>
</reference>
<evidence type="ECO:0000256" key="2">
    <source>
        <dbReference type="ARBA" id="ARBA00022603"/>
    </source>
</evidence>
<dbReference type="Proteomes" id="UP001214996">
    <property type="component" value="Chromosome"/>
</dbReference>
<dbReference type="PRINTS" id="PR00508">
    <property type="entry name" value="S21N4MTFRASE"/>
</dbReference>
<evidence type="ECO:0000259" key="4">
    <source>
        <dbReference type="Pfam" id="PF01555"/>
    </source>
</evidence>
<dbReference type="GO" id="GO:0008170">
    <property type="term" value="F:N-methyltransferase activity"/>
    <property type="evidence" value="ECO:0007669"/>
    <property type="project" value="InterPro"/>
</dbReference>
<dbReference type="EMBL" id="CP117525">
    <property type="protein sequence ID" value="WDA43996.1"/>
    <property type="molecule type" value="Genomic_DNA"/>
</dbReference>
<keyword evidence="2 5" id="KW-0489">Methyltransferase</keyword>
<evidence type="ECO:0000313" key="6">
    <source>
        <dbReference type="Proteomes" id="UP001214996"/>
    </source>
</evidence>
<dbReference type="AlphaFoldDB" id="A0AAX3MA60"/>
<dbReference type="PROSITE" id="PS00092">
    <property type="entry name" value="N6_MTASE"/>
    <property type="match status" value="1"/>
</dbReference>
<evidence type="ECO:0000256" key="1">
    <source>
        <dbReference type="ARBA" id="ARBA00006594"/>
    </source>
</evidence>
<keyword evidence="3" id="KW-0808">Transferase</keyword>
<gene>
    <name evidence="5" type="ORF">PSR69_10055</name>
</gene>
<dbReference type="RefSeq" id="WP_273833392.1">
    <property type="nucleotide sequence ID" value="NZ_CP117525.1"/>
</dbReference>
<dbReference type="InterPro" id="IPR002941">
    <property type="entry name" value="DNA_methylase_N4/N6"/>
</dbReference>
<dbReference type="GO" id="GO:0003677">
    <property type="term" value="F:DNA binding"/>
    <property type="evidence" value="ECO:0007669"/>
    <property type="project" value="InterPro"/>
</dbReference>
<dbReference type="Pfam" id="PF01555">
    <property type="entry name" value="N6_N4_Mtase"/>
    <property type="match status" value="1"/>
</dbReference>
<accession>A0AAX3MA60</accession>
<proteinExistence type="inferred from homology"/>
<sequence>MEINKIYKGDSIEVLKIFPSESVDFIFADPPYYMQTEGELLRTDGTKFNGVEDEWDKFGSFQDYDDFTKQWLGECKRVLKKNGTIAVIGSFQNIYRVGNIMQDLGYWILNDIIWKKTNPVPNFIRKI</sequence>
<name>A0AAX3MA60_FUSNU</name>
<comment type="similarity">
    <text evidence="1">Belongs to the N(4)/N(6)-methyltransferase family.</text>
</comment>
<organism evidence="5 6">
    <name type="scientific">Fusobacterium nucleatum</name>
    <dbReference type="NCBI Taxonomy" id="851"/>
    <lineage>
        <taxon>Bacteria</taxon>
        <taxon>Fusobacteriati</taxon>
        <taxon>Fusobacteriota</taxon>
        <taxon>Fusobacteriia</taxon>
        <taxon>Fusobacteriales</taxon>
        <taxon>Fusobacteriaceae</taxon>
        <taxon>Fusobacterium</taxon>
    </lineage>
</organism>
<evidence type="ECO:0000256" key="3">
    <source>
        <dbReference type="ARBA" id="ARBA00022679"/>
    </source>
</evidence>
<dbReference type="InterPro" id="IPR002052">
    <property type="entry name" value="DNA_methylase_N6_adenine_CS"/>
</dbReference>